<dbReference type="WBParaSite" id="PEQ_0000964001-mRNA-1">
    <property type="protein sequence ID" value="PEQ_0000964001-mRNA-1"/>
    <property type="gene ID" value="PEQ_0000964001"/>
</dbReference>
<dbReference type="InterPro" id="IPR001849">
    <property type="entry name" value="PH_domain"/>
</dbReference>
<dbReference type="Proteomes" id="UP000887564">
    <property type="component" value="Unplaced"/>
</dbReference>
<name>A0A914RT17_PAREQ</name>
<evidence type="ECO:0000313" key="2">
    <source>
        <dbReference type="Proteomes" id="UP000887564"/>
    </source>
</evidence>
<keyword evidence="2" id="KW-1185">Reference proteome</keyword>
<dbReference type="AlphaFoldDB" id="A0A914RT17"/>
<sequence>LLLRFLFPKGRCFRSPIFNNFSYTPDLHDVLRPQASIASLTLWSLFSEDHLAHGSPYDIGCVIPDEKMRPTGALTRRVLDANYREPHLLLLDGFSISLDSLAFGYDISTFIPLYPSDLSTCSKGATCEEAIRASQFGCPLFPNFYFLTLFHAGFETSLVGHFEDKESSLLNGWRRHVQRAVHKKETVKLLLRGMTHQSSNPRMRESIAGSSTGHHFVSQHVTAGDMCAVCHQNVPGVVVRMATADSKTLTMSVSRPYTNATHCGFLMKKGATFKMWKPRWFVLDASRHQLVLSISLLKDEIFEQDWRLFTDG</sequence>
<evidence type="ECO:0000259" key="1">
    <source>
        <dbReference type="PROSITE" id="PS50003"/>
    </source>
</evidence>
<accession>A0A914RT17</accession>
<dbReference type="Gene3D" id="2.30.29.30">
    <property type="entry name" value="Pleckstrin-homology domain (PH domain)/Phosphotyrosine-binding domain (PTB)"/>
    <property type="match status" value="1"/>
</dbReference>
<proteinExistence type="predicted"/>
<protein>
    <submittedName>
        <fullName evidence="3">PH domain-containing protein</fullName>
    </submittedName>
</protein>
<evidence type="ECO:0000313" key="3">
    <source>
        <dbReference type="WBParaSite" id="PEQ_0000964001-mRNA-1"/>
    </source>
</evidence>
<dbReference type="PROSITE" id="PS50003">
    <property type="entry name" value="PH_DOMAIN"/>
    <property type="match status" value="1"/>
</dbReference>
<organism evidence="2 3">
    <name type="scientific">Parascaris equorum</name>
    <name type="common">Equine roundworm</name>
    <dbReference type="NCBI Taxonomy" id="6256"/>
    <lineage>
        <taxon>Eukaryota</taxon>
        <taxon>Metazoa</taxon>
        <taxon>Ecdysozoa</taxon>
        <taxon>Nematoda</taxon>
        <taxon>Chromadorea</taxon>
        <taxon>Rhabditida</taxon>
        <taxon>Spirurina</taxon>
        <taxon>Ascaridomorpha</taxon>
        <taxon>Ascaridoidea</taxon>
        <taxon>Ascarididae</taxon>
        <taxon>Parascaris</taxon>
    </lineage>
</organism>
<reference evidence="3" key="1">
    <citation type="submission" date="2022-11" db="UniProtKB">
        <authorList>
            <consortium name="WormBaseParasite"/>
        </authorList>
    </citation>
    <scope>IDENTIFICATION</scope>
</reference>
<dbReference type="SUPFAM" id="SSF50729">
    <property type="entry name" value="PH domain-like"/>
    <property type="match status" value="1"/>
</dbReference>
<dbReference type="InterPro" id="IPR011993">
    <property type="entry name" value="PH-like_dom_sf"/>
</dbReference>
<feature type="domain" description="PH" evidence="1">
    <location>
        <begin position="259"/>
        <end position="312"/>
    </location>
</feature>